<feature type="region of interest" description="Disordered" evidence="1">
    <location>
        <begin position="152"/>
        <end position="182"/>
    </location>
</feature>
<proteinExistence type="predicted"/>
<evidence type="ECO:0000313" key="2">
    <source>
        <dbReference type="EMBL" id="SPZ00355.1"/>
    </source>
</evidence>
<dbReference type="AlphaFoldDB" id="A0A2X2CJL5"/>
<accession>A0A2X2CJL5</accession>
<evidence type="ECO:0000313" key="3">
    <source>
        <dbReference type="Proteomes" id="UP000250443"/>
    </source>
</evidence>
<dbReference type="EMBL" id="UAUF01000002">
    <property type="protein sequence ID" value="SPZ00355.1"/>
    <property type="molecule type" value="Genomic_DNA"/>
</dbReference>
<dbReference type="RefSeq" id="WP_112297507.1">
    <property type="nucleotide sequence ID" value="NZ_UAUF01000002.1"/>
</dbReference>
<protein>
    <submittedName>
        <fullName evidence="2">Uncharacterized protein</fullName>
    </submittedName>
</protein>
<dbReference type="Proteomes" id="UP000250443">
    <property type="component" value="Unassembled WGS sequence"/>
</dbReference>
<evidence type="ECO:0000256" key="1">
    <source>
        <dbReference type="SAM" id="MobiDB-lite"/>
    </source>
</evidence>
<name>A0A2X2CJL5_PSELU</name>
<organism evidence="2 3">
    <name type="scientific">Pseudomonas luteola</name>
    <dbReference type="NCBI Taxonomy" id="47886"/>
    <lineage>
        <taxon>Bacteria</taxon>
        <taxon>Pseudomonadati</taxon>
        <taxon>Pseudomonadota</taxon>
        <taxon>Gammaproteobacteria</taxon>
        <taxon>Pseudomonadales</taxon>
        <taxon>Pseudomonadaceae</taxon>
        <taxon>Pseudomonas</taxon>
    </lineage>
</organism>
<sequence>MNGADHINEKIATPDAISNGPALNNLAMNSNTNVGGTAGTDADSLLPNFSFNSILGSAASSSERFAEGKREQFSRTLSNSLTDNVSQQQTYALAEQFGRQISTREDQSSQAIMSAANSYIRDHGLGSEHLSAVAGSITMTLGGQAGMNVAFSKGGRPNKQSNEDERTKSEGGNVGGNVVITGQQIDTDSNSVKYNEAEGMSTCKMQVIRKRKAQP</sequence>
<reference evidence="2 3" key="1">
    <citation type="submission" date="2018-06" db="EMBL/GenBank/DDBJ databases">
        <authorList>
            <consortium name="Pathogen Informatics"/>
            <person name="Doyle S."/>
        </authorList>
    </citation>
    <scope>NUCLEOTIDE SEQUENCE [LARGE SCALE GENOMIC DNA]</scope>
    <source>
        <strain evidence="2 3">NCTC11842</strain>
    </source>
</reference>
<gene>
    <name evidence="2" type="ORF">NCTC11842_00504</name>
</gene>